<gene>
    <name evidence="1" type="ORF">PISMIDRAFT_677281</name>
</gene>
<dbReference type="Proteomes" id="UP000054018">
    <property type="component" value="Unassembled WGS sequence"/>
</dbReference>
<protein>
    <submittedName>
        <fullName evidence="1">Uncharacterized protein</fullName>
    </submittedName>
</protein>
<dbReference type="HOGENOM" id="CLU_1759537_0_0_1"/>
<sequence>MASVTSRLHLCPNLLHHPVPRWKVRGMQSPVLTLESTSKVMRLVHAMLSLLAFHHRSIGVRDYPASCASIPTGPGLSSKTGPVPSSLLHRSVPDCLRLPRPTRLYHHSTKHLMFTSPGSVRRVYISLPVIPPMRLTYGGHIGAFSYSV</sequence>
<reference evidence="1 2" key="1">
    <citation type="submission" date="2014-04" db="EMBL/GenBank/DDBJ databases">
        <authorList>
            <consortium name="DOE Joint Genome Institute"/>
            <person name="Kuo A."/>
            <person name="Kohler A."/>
            <person name="Costa M.D."/>
            <person name="Nagy L.G."/>
            <person name="Floudas D."/>
            <person name="Copeland A."/>
            <person name="Barry K.W."/>
            <person name="Cichocki N."/>
            <person name="Veneault-Fourrey C."/>
            <person name="LaButti K."/>
            <person name="Lindquist E.A."/>
            <person name="Lipzen A."/>
            <person name="Lundell T."/>
            <person name="Morin E."/>
            <person name="Murat C."/>
            <person name="Sun H."/>
            <person name="Tunlid A."/>
            <person name="Henrissat B."/>
            <person name="Grigoriev I.V."/>
            <person name="Hibbett D.S."/>
            <person name="Martin F."/>
            <person name="Nordberg H.P."/>
            <person name="Cantor M.N."/>
            <person name="Hua S.X."/>
        </authorList>
    </citation>
    <scope>NUCLEOTIDE SEQUENCE [LARGE SCALE GENOMIC DNA]</scope>
    <source>
        <strain evidence="1 2">441</strain>
    </source>
</reference>
<keyword evidence="2" id="KW-1185">Reference proteome</keyword>
<evidence type="ECO:0000313" key="1">
    <source>
        <dbReference type="EMBL" id="KIK25287.1"/>
    </source>
</evidence>
<evidence type="ECO:0000313" key="2">
    <source>
        <dbReference type="Proteomes" id="UP000054018"/>
    </source>
</evidence>
<reference evidence="2" key="2">
    <citation type="submission" date="2015-01" db="EMBL/GenBank/DDBJ databases">
        <title>Evolutionary Origins and Diversification of the Mycorrhizal Mutualists.</title>
        <authorList>
            <consortium name="DOE Joint Genome Institute"/>
            <consortium name="Mycorrhizal Genomics Consortium"/>
            <person name="Kohler A."/>
            <person name="Kuo A."/>
            <person name="Nagy L.G."/>
            <person name="Floudas D."/>
            <person name="Copeland A."/>
            <person name="Barry K.W."/>
            <person name="Cichocki N."/>
            <person name="Veneault-Fourrey C."/>
            <person name="LaButti K."/>
            <person name="Lindquist E.A."/>
            <person name="Lipzen A."/>
            <person name="Lundell T."/>
            <person name="Morin E."/>
            <person name="Murat C."/>
            <person name="Riley R."/>
            <person name="Ohm R."/>
            <person name="Sun H."/>
            <person name="Tunlid A."/>
            <person name="Henrissat B."/>
            <person name="Grigoriev I.V."/>
            <person name="Hibbett D.S."/>
            <person name="Martin F."/>
        </authorList>
    </citation>
    <scope>NUCLEOTIDE SEQUENCE [LARGE SCALE GENOMIC DNA]</scope>
    <source>
        <strain evidence="2">441</strain>
    </source>
</reference>
<accession>A0A0C9ZSQ2</accession>
<dbReference type="AlphaFoldDB" id="A0A0C9ZSQ2"/>
<dbReference type="EMBL" id="KN833709">
    <property type="protein sequence ID" value="KIK25287.1"/>
    <property type="molecule type" value="Genomic_DNA"/>
</dbReference>
<name>A0A0C9ZSQ2_9AGAM</name>
<proteinExistence type="predicted"/>
<organism evidence="1 2">
    <name type="scientific">Pisolithus microcarpus 441</name>
    <dbReference type="NCBI Taxonomy" id="765257"/>
    <lineage>
        <taxon>Eukaryota</taxon>
        <taxon>Fungi</taxon>
        <taxon>Dikarya</taxon>
        <taxon>Basidiomycota</taxon>
        <taxon>Agaricomycotina</taxon>
        <taxon>Agaricomycetes</taxon>
        <taxon>Agaricomycetidae</taxon>
        <taxon>Boletales</taxon>
        <taxon>Sclerodermatineae</taxon>
        <taxon>Pisolithaceae</taxon>
        <taxon>Pisolithus</taxon>
    </lineage>
</organism>